<feature type="transmembrane region" description="Helical" evidence="1">
    <location>
        <begin position="1104"/>
        <end position="1127"/>
    </location>
</feature>
<dbReference type="InterPro" id="IPR036869">
    <property type="entry name" value="J_dom_sf"/>
</dbReference>
<dbReference type="InterPro" id="IPR011989">
    <property type="entry name" value="ARM-like"/>
</dbReference>
<dbReference type="GO" id="GO:0006898">
    <property type="term" value="P:receptor-mediated endocytosis"/>
    <property type="evidence" value="ECO:0007669"/>
    <property type="project" value="TreeGrafter"/>
</dbReference>
<dbReference type="SUPFAM" id="SSF46565">
    <property type="entry name" value="Chaperone J-domain"/>
    <property type="match status" value="1"/>
</dbReference>
<dbReference type="InterPro" id="IPR001623">
    <property type="entry name" value="DnaJ_domain"/>
</dbReference>
<comment type="caution">
    <text evidence="3">The sequence shown here is derived from an EMBL/GenBank/DDBJ whole genome shotgun (WGS) entry which is preliminary data.</text>
</comment>
<organism evidence="3 4">
    <name type="scientific">Intoshia linei</name>
    <dbReference type="NCBI Taxonomy" id="1819745"/>
    <lineage>
        <taxon>Eukaryota</taxon>
        <taxon>Metazoa</taxon>
        <taxon>Spiralia</taxon>
        <taxon>Lophotrochozoa</taxon>
        <taxon>Mesozoa</taxon>
        <taxon>Orthonectida</taxon>
        <taxon>Rhopaluridae</taxon>
        <taxon>Intoshia</taxon>
    </lineage>
</organism>
<dbReference type="InterPro" id="IPR016024">
    <property type="entry name" value="ARM-type_fold"/>
</dbReference>
<dbReference type="GO" id="GO:0010008">
    <property type="term" value="C:endosome membrane"/>
    <property type="evidence" value="ECO:0007669"/>
    <property type="project" value="TreeGrafter"/>
</dbReference>
<dbReference type="Pfam" id="PF14237">
    <property type="entry name" value="GYF_2"/>
    <property type="match status" value="1"/>
</dbReference>
<dbReference type="Pfam" id="PF00226">
    <property type="entry name" value="DnaJ"/>
    <property type="match status" value="1"/>
</dbReference>
<dbReference type="CDD" id="cd06257">
    <property type="entry name" value="DnaJ"/>
    <property type="match status" value="1"/>
</dbReference>
<accession>A0A177B8X4</accession>
<protein>
    <submittedName>
        <fullName evidence="3">DnaJ subfamily C member 13</fullName>
    </submittedName>
</protein>
<dbReference type="PROSITE" id="PS50076">
    <property type="entry name" value="DNAJ_2"/>
    <property type="match status" value="1"/>
</dbReference>
<reference evidence="3 4" key="1">
    <citation type="submission" date="2016-04" db="EMBL/GenBank/DDBJ databases">
        <title>The genome of Intoshia linei affirms orthonectids as highly simplified spiralians.</title>
        <authorList>
            <person name="Mikhailov K.V."/>
            <person name="Slusarev G.S."/>
            <person name="Nikitin M.A."/>
            <person name="Logacheva M.D."/>
            <person name="Penin A."/>
            <person name="Aleoshin V."/>
            <person name="Panchin Y.V."/>
        </authorList>
    </citation>
    <scope>NUCLEOTIDE SEQUENCE [LARGE SCALE GENOMIC DNA]</scope>
    <source>
        <strain evidence="3">Intl2013</strain>
        <tissue evidence="3">Whole animal</tissue>
    </source>
</reference>
<feature type="transmembrane region" description="Helical" evidence="1">
    <location>
        <begin position="1071"/>
        <end position="1092"/>
    </location>
</feature>
<dbReference type="EMBL" id="LWCA01000186">
    <property type="protein sequence ID" value="OAF70112.1"/>
    <property type="molecule type" value="Genomic_DNA"/>
</dbReference>
<dbReference type="InterPro" id="IPR025640">
    <property type="entry name" value="GYF_2"/>
</dbReference>
<dbReference type="Gene3D" id="1.25.10.10">
    <property type="entry name" value="Leucine-rich Repeat Variant"/>
    <property type="match status" value="1"/>
</dbReference>
<keyword evidence="1" id="KW-1133">Transmembrane helix</keyword>
<proteinExistence type="predicted"/>
<dbReference type="InterPro" id="IPR045802">
    <property type="entry name" value="GRV2/DNAJC13_N"/>
</dbReference>
<sequence length="2213" mass="255303">MSFKSNLYSSSFLLIKHSWKGRYSRIVNISEEGLTSYQPTTFETTNIWPFSEIAGVEISKTTNEFNLIIKKARKTESLKFASEYRDEFLALLLTHSGQFCSDVEKTELRYSASKFGWKERYHHVILTIDRATVYQTHSVKNQILASYHYYTINEICFINNSLEAFALVENKFGRMHLFSSPKRKEIINHIVGRAAQLGQKIKVNREITVDFFLDNKFGIYSDDNSMTSLIEFNVEKIGLNCRRTILGPIERILCLAEKTLIERDKNTYSAITVKPLIEIYAIIQHIENSQMITLEYIYGQRRSYYTTERDELICSLLDGVRGAGNKNVCVKTELTHSLYRMCPMYSQIDDEMECNLLKGFMAMDENFNFFRFLQRFNANIAYSGLNCTVVEEKWFGVNKDKLINKALEVLIEYSTTNCPSADLELIFQAMRRLIASKSGYTAFTDLPKMRSSVGGSIMYAMSVDKCVLHSAIEMMNALMQPMHDNYELYQEQLNKVSITSNVKFVTLIVDKLVESVENNHCLIILSILDFVTYIICFPYSETTEQVTFDLVIELLAKEARILFKLFQSASPAIVKGAGLILKAMVEEGSNLVAQNIQRLSLSEGALIRHVYNAFFLVTNDGRRLALRQISRYLLSVWYAGSKEALNLFKRILPAGLLQYLTSSERPSFEDIDRIGTRQNKGKEMVSKGPKFYEELDKKVSAYLLHWRERVGLPYITKNTRANDPRVAKLRIRKTIKNIKENWEMLFYQFSNDHSKPNLIWNYKTRDEMRRSIEEELSLFNVSLSLSNNVNIAWNHQEFMVNYPSLADEVMINDYYLRLILDSNTASDFTDTGKSIQFFNDLYHRFLITSNSEMKSLCLKSMVVVYQKCHETIGKFNDTKFIVLMLQKCTNAKERDELIIFMETLILNNENAQEIIKAKGISILIDILPLAHLHVNRAVLPTTIQAITSCAKEDSEGFKDWYYSDENKKIHGPYSIKEIKEIYLDGEIDKKTICWAQGLDGWKPLLSIAFLKWTVVCDHIGNLTYSELAEHILNILIGICNFYPNRNFDNSIIRPMAKIRMILSHNLILPHIIQLILTFDPTIIEKLAVLLLLLMQDNPHLSRLYLTGVFFFLLMYTGSNLLPISNFLKYTHTKQSFRFHSGESSFIRKSILSPMLPEAMIWCMENYDSQEFSKIFIGEFNTPEFIWNTEMRRLLIMKISQHMGEFIPRIVANTHILYQYLPMNRIEYPQLEGEVFCNIYYLRHLTNEKFRDTWDIKDPVALLKDVLSRWNIELNKKSPKLSIAIALKTLAFNENIIDLPEINEIKRQYYALSTKYHPDKNPEGEEMFIKINEAYEFLSERKLNSSQMTVRKIMKLILGTQIILYKRYPNVLKPFKYAGYNMLVKMLNNEASDDDLFSKEVDLLPDACELVYYTVKCSRLNAQELKREGGIRVLKTALTRSTSMLSLMTKSEALAVDICHNIAECFTIASTFEEIREVIQELPSIITDFMKIVYFRQLVCLNTAVIQCLSVLCRDIALQMNLFKHGALFYVIENIFKYDYTLKELDMEHEKDTNKQLILNVRAKESLIFCAAIAGYLTTPNQTPVNRPGQIVLNGLFTPYVSRKMVDNNFDELLKLLNMNAVTPYIIWDNTVRNQLIAYAREESQNLQETGKCKSEYAVEFKPSAHKDELVVGEIFINIYNSKDNFPIESPKAFVLDIMAYLTCSLKDIVTGTKIEKTKNPKKQTDRNKNKILDVHNVLKALYNVMNHNPGVEMQLVGHIKTLLTLINVDGMFRSIDIIIDIFLIIIGNQICISDIAQINSMESIMFILQNEQLTESAIIILNTLLSSKAILRECLNKGVLIYMLEIFCNSELIEIRVSIAALMAKCLSDKLFGPKLRIILSHFLPMVFMDAMCDSPSTAVQMFDGIHENPELIWTKSSRESIQETVENMKHEFFKKQKLDPKTRWRLPSSKKPFYNLADGEIIVSSVYLRIYILNPGWVLRNPRQFITELLNTWCTLSERESFNTDVYEMVAQGITAFMTQQMAILDQIPSMGHIPRILNYISNSSNPLVSRSGLLIVNSLSRNAKCVEELISKDCLKKIIATCKKNEDIIDVSVDIFRSLFESNNEQIAKEVLDIDVIPYLLEILSKNSVQMKIPNFGAIKANLVKALKSLAASYQYGTEINEILNSSRVWKEYCEQLHDLFLNDSNRAQLEGPQIAGYIMSSHNFNKEPHL</sequence>
<name>A0A177B8X4_9BILA</name>
<keyword evidence="4" id="KW-1185">Reference proteome</keyword>
<dbReference type="InterPro" id="IPR044978">
    <property type="entry name" value="GRV2/DNAJC13"/>
</dbReference>
<keyword evidence="1" id="KW-0472">Membrane</keyword>
<dbReference type="GO" id="GO:0007032">
    <property type="term" value="P:endosome organization"/>
    <property type="evidence" value="ECO:0007669"/>
    <property type="project" value="InterPro"/>
</dbReference>
<evidence type="ECO:0000256" key="1">
    <source>
        <dbReference type="SAM" id="Phobius"/>
    </source>
</evidence>
<dbReference type="GO" id="GO:2000641">
    <property type="term" value="P:regulation of early endosome to late endosome transport"/>
    <property type="evidence" value="ECO:0007669"/>
    <property type="project" value="InterPro"/>
</dbReference>
<feature type="domain" description="J" evidence="2">
    <location>
        <begin position="1284"/>
        <end position="1342"/>
    </location>
</feature>
<dbReference type="Proteomes" id="UP000078046">
    <property type="component" value="Unassembled WGS sequence"/>
</dbReference>
<evidence type="ECO:0000313" key="3">
    <source>
        <dbReference type="EMBL" id="OAF70112.1"/>
    </source>
</evidence>
<evidence type="ECO:0000259" key="2">
    <source>
        <dbReference type="PROSITE" id="PS50076"/>
    </source>
</evidence>
<evidence type="ECO:0000313" key="4">
    <source>
        <dbReference type="Proteomes" id="UP000078046"/>
    </source>
</evidence>
<dbReference type="Pfam" id="PF19432">
    <property type="entry name" value="RME-8_N"/>
    <property type="match status" value="1"/>
</dbReference>
<dbReference type="OrthoDB" id="69656at2759"/>
<dbReference type="PANTHER" id="PTHR36983:SF2">
    <property type="entry name" value="DNAJ HOMOLOG SUBFAMILY C MEMBER 13"/>
    <property type="match status" value="1"/>
</dbReference>
<dbReference type="PANTHER" id="PTHR36983">
    <property type="entry name" value="DNAJ HOMOLOG SUBFAMILY C MEMBER 13"/>
    <property type="match status" value="1"/>
</dbReference>
<dbReference type="SMART" id="SM00271">
    <property type="entry name" value="DnaJ"/>
    <property type="match status" value="1"/>
</dbReference>
<gene>
    <name evidence="3" type="ORF">A3Q56_02124</name>
</gene>
<keyword evidence="1" id="KW-0812">Transmembrane</keyword>
<dbReference type="Gene3D" id="1.10.287.110">
    <property type="entry name" value="DnaJ domain"/>
    <property type="match status" value="1"/>
</dbReference>
<dbReference type="SUPFAM" id="SSF48371">
    <property type="entry name" value="ARM repeat"/>
    <property type="match status" value="3"/>
</dbReference>